<feature type="domain" description="ABC3 transporter permease C-terminal" evidence="7">
    <location>
        <begin position="284"/>
        <end position="400"/>
    </location>
</feature>
<dbReference type="GO" id="GO:0022857">
    <property type="term" value="F:transmembrane transporter activity"/>
    <property type="evidence" value="ECO:0007669"/>
    <property type="project" value="TreeGrafter"/>
</dbReference>
<dbReference type="Pfam" id="PF12704">
    <property type="entry name" value="MacB_PCD"/>
    <property type="match status" value="2"/>
</dbReference>
<dbReference type="InterPro" id="IPR050250">
    <property type="entry name" value="Macrolide_Exporter_MacB"/>
</dbReference>
<evidence type="ECO:0000256" key="6">
    <source>
        <dbReference type="SAM" id="Phobius"/>
    </source>
</evidence>
<name>A0AAU8FUK9_9BACT</name>
<feature type="domain" description="MacB-like periplasmic core" evidence="8">
    <location>
        <begin position="20"/>
        <end position="234"/>
    </location>
</feature>
<feature type="transmembrane region" description="Helical" evidence="6">
    <location>
        <begin position="21"/>
        <end position="41"/>
    </location>
</feature>
<evidence type="ECO:0000256" key="3">
    <source>
        <dbReference type="ARBA" id="ARBA00022692"/>
    </source>
</evidence>
<feature type="transmembrane region" description="Helical" evidence="6">
    <location>
        <begin position="277"/>
        <end position="300"/>
    </location>
</feature>
<dbReference type="RefSeq" id="WP_353722324.1">
    <property type="nucleotide sequence ID" value="NZ_CP159289.1"/>
</dbReference>
<dbReference type="EMBL" id="CP159289">
    <property type="protein sequence ID" value="XCH27062.1"/>
    <property type="molecule type" value="Genomic_DNA"/>
</dbReference>
<dbReference type="PANTHER" id="PTHR30572">
    <property type="entry name" value="MEMBRANE COMPONENT OF TRANSPORTER-RELATED"/>
    <property type="match status" value="1"/>
</dbReference>
<keyword evidence="3 6" id="KW-0812">Transmembrane</keyword>
<feature type="transmembrane region" description="Helical" evidence="6">
    <location>
        <begin position="672"/>
        <end position="697"/>
    </location>
</feature>
<evidence type="ECO:0000256" key="4">
    <source>
        <dbReference type="ARBA" id="ARBA00022989"/>
    </source>
</evidence>
<dbReference type="InterPro" id="IPR025857">
    <property type="entry name" value="MacB_PCD"/>
</dbReference>
<evidence type="ECO:0000259" key="7">
    <source>
        <dbReference type="Pfam" id="PF02687"/>
    </source>
</evidence>
<organism evidence="9">
    <name type="scientific">Dyadobacter sp. 676</name>
    <dbReference type="NCBI Taxonomy" id="3088362"/>
    <lineage>
        <taxon>Bacteria</taxon>
        <taxon>Pseudomonadati</taxon>
        <taxon>Bacteroidota</taxon>
        <taxon>Cytophagia</taxon>
        <taxon>Cytophagales</taxon>
        <taxon>Spirosomataceae</taxon>
        <taxon>Dyadobacter</taxon>
    </lineage>
</organism>
<evidence type="ECO:0000256" key="5">
    <source>
        <dbReference type="ARBA" id="ARBA00023136"/>
    </source>
</evidence>
<keyword evidence="2" id="KW-1003">Cell membrane</keyword>
<gene>
    <name evidence="9" type="ORF">ABV298_11930</name>
</gene>
<evidence type="ECO:0000256" key="1">
    <source>
        <dbReference type="ARBA" id="ARBA00004651"/>
    </source>
</evidence>
<evidence type="ECO:0000256" key="2">
    <source>
        <dbReference type="ARBA" id="ARBA00022475"/>
    </source>
</evidence>
<keyword evidence="5 6" id="KW-0472">Membrane</keyword>
<feature type="transmembrane region" description="Helical" evidence="6">
    <location>
        <begin position="374"/>
        <end position="399"/>
    </location>
</feature>
<accession>A0AAU8FUK9</accession>
<dbReference type="Pfam" id="PF02687">
    <property type="entry name" value="FtsX"/>
    <property type="match status" value="2"/>
</dbReference>
<feature type="transmembrane region" description="Helical" evidence="6">
    <location>
        <begin position="756"/>
        <end position="776"/>
    </location>
</feature>
<protein>
    <submittedName>
        <fullName evidence="9">ABC transporter permease</fullName>
    </submittedName>
</protein>
<feature type="domain" description="MacB-like periplasmic core" evidence="8">
    <location>
        <begin position="431"/>
        <end position="597"/>
    </location>
</feature>
<feature type="transmembrane region" description="Helical" evidence="6">
    <location>
        <begin position="420"/>
        <end position="441"/>
    </location>
</feature>
<dbReference type="GO" id="GO:0005886">
    <property type="term" value="C:plasma membrane"/>
    <property type="evidence" value="ECO:0007669"/>
    <property type="project" value="UniProtKB-SubCell"/>
</dbReference>
<keyword evidence="4 6" id="KW-1133">Transmembrane helix</keyword>
<reference evidence="9" key="1">
    <citation type="submission" date="2024-06" db="EMBL/GenBank/DDBJ databases">
        <title>Sequencing and assembly of the genome of Dyadobacter sp. strain 676, a symbiont of Cyamopsis tetragonoloba.</title>
        <authorList>
            <person name="Guro P."/>
            <person name="Sazanova A."/>
            <person name="Kuznetsova I."/>
            <person name="Belimov A."/>
            <person name="Safronova V."/>
        </authorList>
    </citation>
    <scope>NUCLEOTIDE SEQUENCE</scope>
    <source>
        <strain evidence="9">676</strain>
    </source>
</reference>
<feature type="transmembrane region" description="Helical" evidence="6">
    <location>
        <begin position="325"/>
        <end position="354"/>
    </location>
</feature>
<dbReference type="AlphaFoldDB" id="A0AAU8FUK9"/>
<sequence length="795" mass="89657">MIGNYFKTAYRSLQKNRLYTCINLTGLTLGLGVAITLFWIVRFEYSFDRYHAKADRIYRIKSVDKFGEPQSHVHQTIIRMLKTQFPGVESAANFYGMNPAAVQVGTEIFHQNNIFFTQPEMLEMLDIRWIAGNPKLSLSAPGQVVIDEQTAQKLFKGDAMGRTLRYDNQKVLTVTGVIGNMPANTEFPMEMIISWETMKQIQPDLGQEDKLSGGDSMHQGFALLKPGASTGPINTGLTRFTKSRQDETTIISYELQPLADMHFDTSKDPFRYSMPKWMLYTLTSIGIFLIFIACINFVNLATVQAIQRGREVAVRKVLGSGRRQLIFQFFGETGMLVLLATLLGALLAAQLVSYSSELLNTSIDSSRVWGPETFLFLAGLVVIVTLCAGFYPALVLSGFQPVRALQNRVALPDGGISLRSSLVVMQFVIAQVLVICTLLAMKQIRYFYEKDLGFEKSGIVTVNMPDRSGALRERFRHQLKQYPEIREVAFGLTTPASKRNHWWSTVEHAGLPNGEATFRVQHVDTNYFNFFHIPMVAGRTITVGDTTRKVNGEYTVDIVVNEKATRDMGFKNPEKALGQRLKFWGMESTIIGVVKDYHSEDLKSKLVGHVYFYATWNFQLASIRIDNSKKTEALAHIGKHWKAIFPNHYFDPKFLEDDIRSFYDSERKLSNFLQLFAVLGILIGSLGLFGLVSFVVTQRTKEIGVRKVLGATVYNIVQLLSRDFLRLMLISFIIAAPIAWLAMQRFLKEYTYKIDISIWVFVLAAALSVGVALLTVSFQSIKAALTNPVKSLRSE</sequence>
<evidence type="ECO:0000313" key="9">
    <source>
        <dbReference type="EMBL" id="XCH27062.1"/>
    </source>
</evidence>
<comment type="subcellular location">
    <subcellularLocation>
        <location evidence="1">Cell membrane</location>
        <topology evidence="1">Multi-pass membrane protein</topology>
    </subcellularLocation>
</comment>
<feature type="transmembrane region" description="Helical" evidence="6">
    <location>
        <begin position="724"/>
        <end position="744"/>
    </location>
</feature>
<dbReference type="InterPro" id="IPR003838">
    <property type="entry name" value="ABC3_permease_C"/>
</dbReference>
<dbReference type="PANTHER" id="PTHR30572:SF18">
    <property type="entry name" value="ABC-TYPE MACROLIDE FAMILY EXPORT SYSTEM PERMEASE COMPONENT 2"/>
    <property type="match status" value="1"/>
</dbReference>
<evidence type="ECO:0000259" key="8">
    <source>
        <dbReference type="Pfam" id="PF12704"/>
    </source>
</evidence>
<proteinExistence type="predicted"/>
<feature type="domain" description="ABC3 transporter permease C-terminal" evidence="7">
    <location>
        <begin position="675"/>
        <end position="787"/>
    </location>
</feature>